<feature type="compositionally biased region" description="Acidic residues" evidence="1">
    <location>
        <begin position="16"/>
        <end position="35"/>
    </location>
</feature>
<dbReference type="PANTHER" id="PTHR46599:SF6">
    <property type="entry name" value="DUAL SPECIFICITY PHOSPHATASE 26"/>
    <property type="match status" value="1"/>
</dbReference>
<name>A0AA38HQ84_9CUCU</name>
<dbReference type="Pfam" id="PF13843">
    <property type="entry name" value="DDE_Tnp_1_7"/>
    <property type="match status" value="1"/>
</dbReference>
<feature type="compositionally biased region" description="Acidic residues" evidence="1">
    <location>
        <begin position="43"/>
        <end position="55"/>
    </location>
</feature>
<dbReference type="Proteomes" id="UP001168821">
    <property type="component" value="Unassembled WGS sequence"/>
</dbReference>
<gene>
    <name evidence="3" type="ORF">Zmor_028331</name>
</gene>
<dbReference type="InterPro" id="IPR035896">
    <property type="entry name" value="AN1-like_Znf"/>
</dbReference>
<feature type="domain" description="PiggyBac transposable element-derived protein" evidence="2">
    <location>
        <begin position="112"/>
        <end position="466"/>
    </location>
</feature>
<organism evidence="3 4">
    <name type="scientific">Zophobas morio</name>
    <dbReference type="NCBI Taxonomy" id="2755281"/>
    <lineage>
        <taxon>Eukaryota</taxon>
        <taxon>Metazoa</taxon>
        <taxon>Ecdysozoa</taxon>
        <taxon>Arthropoda</taxon>
        <taxon>Hexapoda</taxon>
        <taxon>Insecta</taxon>
        <taxon>Pterygota</taxon>
        <taxon>Neoptera</taxon>
        <taxon>Endopterygota</taxon>
        <taxon>Coleoptera</taxon>
        <taxon>Polyphaga</taxon>
        <taxon>Cucujiformia</taxon>
        <taxon>Tenebrionidae</taxon>
        <taxon>Zophobas</taxon>
    </lineage>
</organism>
<evidence type="ECO:0000259" key="2">
    <source>
        <dbReference type="Pfam" id="PF13843"/>
    </source>
</evidence>
<dbReference type="SUPFAM" id="SSF118310">
    <property type="entry name" value="AN1-like Zinc finger"/>
    <property type="match status" value="1"/>
</dbReference>
<dbReference type="AlphaFoldDB" id="A0AA38HQ84"/>
<sequence length="577" mass="65947">MSYEKEQAHLRRLLEEVDSDLEDVDDEESDGEENIVEFQLSDTDTEQEAESDVEDLAGPAPKPSRVPTFLGKDGTVWKKHRPPQTVRTRKSNLVTHLPGPKTYAKNAKSIDDCWSLFFSNDILNLIVQYTNQHINSVKDKFARERSARETDLVEIKAVLGLLYLAGVLKSNRLNVDELWERVGSGIELFWLTMSKQRFLFLIRHLRFDDSTTRTERKVSDKLAPIRDVFTIFADNCQKSYTISEYATIDEKLEGFRGRCAFKQYIPSKPNKYGLKVFALVDAKTKYTLTLEPYVGLQPEGLYRKNNDPASIVLRLIAPISGSGRNVTCDNWFTSFNLIATLREKHNLTYVGTVRKNKKELPLEFVNTKTRPVASSMFGFQEGTTIVSYIPKKYKNVILASSMHHDDTIDPATGEKYKPEIITFYNGTKGGVDTVDELCSTYNVARNTRRWPMVLFYSIMNMAGINGQIIYMANNPNSNLVRRKFLKQLAVKLADEHLKRRSLTKNVPVAVRERRQEVAGTSADVPKGNPETPRVKKRCHLCTKDSKTRYFCKFCKKFLCLSHAEFGCPNCLRNVEEP</sequence>
<feature type="region of interest" description="Disordered" evidence="1">
    <location>
        <begin position="14"/>
        <end position="74"/>
    </location>
</feature>
<dbReference type="EMBL" id="JALNTZ010000009">
    <property type="protein sequence ID" value="KAJ3641860.1"/>
    <property type="molecule type" value="Genomic_DNA"/>
</dbReference>
<dbReference type="InterPro" id="IPR029526">
    <property type="entry name" value="PGBD"/>
</dbReference>
<keyword evidence="4" id="KW-1185">Reference proteome</keyword>
<protein>
    <recommendedName>
        <fullName evidence="2">PiggyBac transposable element-derived protein domain-containing protein</fullName>
    </recommendedName>
</protein>
<proteinExistence type="predicted"/>
<dbReference type="PANTHER" id="PTHR46599">
    <property type="entry name" value="PIGGYBAC TRANSPOSABLE ELEMENT-DERIVED PROTEIN 4"/>
    <property type="match status" value="1"/>
</dbReference>
<accession>A0AA38HQ84</accession>
<evidence type="ECO:0000313" key="3">
    <source>
        <dbReference type="EMBL" id="KAJ3641860.1"/>
    </source>
</evidence>
<comment type="caution">
    <text evidence="3">The sequence shown here is derived from an EMBL/GenBank/DDBJ whole genome shotgun (WGS) entry which is preliminary data.</text>
</comment>
<evidence type="ECO:0000256" key="1">
    <source>
        <dbReference type="SAM" id="MobiDB-lite"/>
    </source>
</evidence>
<reference evidence="3" key="1">
    <citation type="journal article" date="2023" name="G3 (Bethesda)">
        <title>Whole genome assemblies of Zophobas morio and Tenebrio molitor.</title>
        <authorList>
            <person name="Kaur S."/>
            <person name="Stinson S.A."/>
            <person name="diCenzo G.C."/>
        </authorList>
    </citation>
    <scope>NUCLEOTIDE SEQUENCE</scope>
    <source>
        <strain evidence="3">QUZm001</strain>
    </source>
</reference>
<evidence type="ECO:0000313" key="4">
    <source>
        <dbReference type="Proteomes" id="UP001168821"/>
    </source>
</evidence>